<keyword evidence="1" id="KW-0547">Nucleotide-binding</keyword>
<dbReference type="GO" id="GO:0006281">
    <property type="term" value="P:DNA repair"/>
    <property type="evidence" value="ECO:0007669"/>
    <property type="project" value="TreeGrafter"/>
</dbReference>
<dbReference type="CDD" id="cd17920">
    <property type="entry name" value="DEXHc_RecQ"/>
    <property type="match status" value="1"/>
</dbReference>
<dbReference type="PROSITE" id="PS51192">
    <property type="entry name" value="HELICASE_ATP_BIND_1"/>
    <property type="match status" value="1"/>
</dbReference>
<dbReference type="InterPro" id="IPR002464">
    <property type="entry name" value="DNA/RNA_helicase_DEAH_CS"/>
</dbReference>
<evidence type="ECO:0000256" key="4">
    <source>
        <dbReference type="ARBA" id="ARBA00022840"/>
    </source>
</evidence>
<evidence type="ECO:0000256" key="7">
    <source>
        <dbReference type="ARBA" id="ARBA00044550"/>
    </source>
</evidence>
<dbReference type="GO" id="GO:0030894">
    <property type="term" value="C:replisome"/>
    <property type="evidence" value="ECO:0007669"/>
    <property type="project" value="TreeGrafter"/>
</dbReference>
<evidence type="ECO:0000256" key="2">
    <source>
        <dbReference type="ARBA" id="ARBA00022801"/>
    </source>
</evidence>
<dbReference type="SUPFAM" id="SSF52540">
    <property type="entry name" value="P-loop containing nucleoside triphosphate hydrolases"/>
    <property type="match status" value="1"/>
</dbReference>
<name>A0A0J5VJ68_9BACI</name>
<dbReference type="SMART" id="SM00490">
    <property type="entry name" value="HELICc"/>
    <property type="match status" value="1"/>
</dbReference>
<comment type="caution">
    <text evidence="8">The sequence shown here is derived from an EMBL/GenBank/DDBJ whole genome shotgun (WGS) entry which is preliminary data.</text>
</comment>
<gene>
    <name evidence="8" type="ORF">AV649_05520</name>
</gene>
<dbReference type="PATRIC" id="fig|189381.10.peg.2034"/>
<dbReference type="InterPro" id="IPR001650">
    <property type="entry name" value="Helicase_C-like"/>
</dbReference>
<dbReference type="GO" id="GO:0009378">
    <property type="term" value="F:four-way junction helicase activity"/>
    <property type="evidence" value="ECO:0007669"/>
    <property type="project" value="TreeGrafter"/>
</dbReference>
<dbReference type="InterPro" id="IPR027417">
    <property type="entry name" value="P-loop_NTPase"/>
</dbReference>
<dbReference type="InterPro" id="IPR004589">
    <property type="entry name" value="DNA_helicase_ATP-dep_RecQ"/>
</dbReference>
<dbReference type="RefSeq" id="WP_048005915.1">
    <property type="nucleotide sequence ID" value="NZ_JBNKIM010000002.1"/>
</dbReference>
<evidence type="ECO:0000256" key="3">
    <source>
        <dbReference type="ARBA" id="ARBA00022806"/>
    </source>
</evidence>
<dbReference type="PROSITE" id="PS51194">
    <property type="entry name" value="HELICASE_CTER"/>
    <property type="match status" value="1"/>
</dbReference>
<dbReference type="GO" id="GO:0043138">
    <property type="term" value="F:3'-5' DNA helicase activity"/>
    <property type="evidence" value="ECO:0007669"/>
    <property type="project" value="TreeGrafter"/>
</dbReference>
<keyword evidence="5" id="KW-0238">DNA-binding</keyword>
<dbReference type="PANTHER" id="PTHR13710:SF84">
    <property type="entry name" value="ATP-DEPENDENT DNA HELICASE RECS-RELATED"/>
    <property type="match status" value="1"/>
</dbReference>
<dbReference type="Pfam" id="PF00271">
    <property type="entry name" value="Helicase_C"/>
    <property type="match status" value="1"/>
</dbReference>
<evidence type="ECO:0000256" key="6">
    <source>
        <dbReference type="ARBA" id="ARBA00044535"/>
    </source>
</evidence>
<accession>A0A0J5VJ68</accession>
<dbReference type="Proteomes" id="UP000076510">
    <property type="component" value="Unassembled WGS sequence"/>
</dbReference>
<dbReference type="GO" id="GO:0016787">
    <property type="term" value="F:hydrolase activity"/>
    <property type="evidence" value="ECO:0007669"/>
    <property type="project" value="UniProtKB-KW"/>
</dbReference>
<dbReference type="GO" id="GO:0003677">
    <property type="term" value="F:DNA binding"/>
    <property type="evidence" value="ECO:0007669"/>
    <property type="project" value="UniProtKB-KW"/>
</dbReference>
<reference evidence="9" key="1">
    <citation type="submission" date="2016-01" db="EMBL/GenBank/DDBJ databases">
        <title>Whole genome sequencing of Bhargavaea cecembensis T14.</title>
        <authorList>
            <person name="Hong K.W."/>
        </authorList>
    </citation>
    <scope>NUCLEOTIDE SEQUENCE [LARGE SCALE GENOMIC DNA]</scope>
    <source>
        <strain evidence="9">M19</strain>
    </source>
</reference>
<dbReference type="GO" id="GO:0006310">
    <property type="term" value="P:DNA recombination"/>
    <property type="evidence" value="ECO:0007669"/>
    <property type="project" value="InterPro"/>
</dbReference>
<dbReference type="Gene3D" id="3.40.50.300">
    <property type="entry name" value="P-loop containing nucleotide triphosphate hydrolases"/>
    <property type="match status" value="2"/>
</dbReference>
<evidence type="ECO:0000313" key="9">
    <source>
        <dbReference type="Proteomes" id="UP000076510"/>
    </source>
</evidence>
<keyword evidence="4" id="KW-0067">ATP-binding</keyword>
<dbReference type="InterPro" id="IPR032284">
    <property type="entry name" value="RecQ_Zn-bd"/>
</dbReference>
<evidence type="ECO:0000256" key="5">
    <source>
        <dbReference type="ARBA" id="ARBA00023125"/>
    </source>
</evidence>
<dbReference type="Pfam" id="PF00270">
    <property type="entry name" value="DEAD"/>
    <property type="match status" value="1"/>
</dbReference>
<keyword evidence="3 8" id="KW-0347">Helicase</keyword>
<dbReference type="Pfam" id="PF16124">
    <property type="entry name" value="RecQ_Zn_bind"/>
    <property type="match status" value="1"/>
</dbReference>
<protein>
    <recommendedName>
        <fullName evidence="6">ATP-dependent DNA helicase RecQ</fullName>
    </recommendedName>
    <alternativeName>
        <fullName evidence="7">DNA 3'-5' helicase RecQ</fullName>
    </alternativeName>
</protein>
<evidence type="ECO:0000313" key="8">
    <source>
        <dbReference type="EMBL" id="KZE45634.1"/>
    </source>
</evidence>
<dbReference type="AlphaFoldDB" id="A0A0J5VJ68"/>
<organism evidence="8 9">
    <name type="scientific">Rossellomorea marisflavi</name>
    <dbReference type="NCBI Taxonomy" id="189381"/>
    <lineage>
        <taxon>Bacteria</taxon>
        <taxon>Bacillati</taxon>
        <taxon>Bacillota</taxon>
        <taxon>Bacilli</taxon>
        <taxon>Bacillales</taxon>
        <taxon>Bacillaceae</taxon>
        <taxon>Rossellomorea</taxon>
    </lineage>
</organism>
<proteinExistence type="predicted"/>
<dbReference type="InterPro" id="IPR011545">
    <property type="entry name" value="DEAD/DEAH_box_helicase_dom"/>
</dbReference>
<dbReference type="GO" id="GO:0005524">
    <property type="term" value="F:ATP binding"/>
    <property type="evidence" value="ECO:0007669"/>
    <property type="project" value="UniProtKB-KW"/>
</dbReference>
<dbReference type="InterPro" id="IPR014001">
    <property type="entry name" value="Helicase_ATP-bd"/>
</dbReference>
<dbReference type="OrthoDB" id="9763310at2"/>
<keyword evidence="2" id="KW-0378">Hydrolase</keyword>
<dbReference type="PANTHER" id="PTHR13710">
    <property type="entry name" value="DNA HELICASE RECQ FAMILY MEMBER"/>
    <property type="match status" value="1"/>
</dbReference>
<dbReference type="GO" id="GO:0005737">
    <property type="term" value="C:cytoplasm"/>
    <property type="evidence" value="ECO:0007669"/>
    <property type="project" value="TreeGrafter"/>
</dbReference>
<dbReference type="PROSITE" id="PS00690">
    <property type="entry name" value="DEAH_ATP_HELICASE"/>
    <property type="match status" value="1"/>
</dbReference>
<dbReference type="EMBL" id="LQQY01000034">
    <property type="protein sequence ID" value="KZE45634.1"/>
    <property type="molecule type" value="Genomic_DNA"/>
</dbReference>
<sequence length="487" mass="55811">MNIHEELKKHFGYETFRAGQEETITSILDGRDTLSMLPTGTGKSLCYQLPGKLIEGQVLIVSPLLSLMQDQVEQMKVNGEKSVIALNSFLTYQEKVWALDHIQRFKFIFVSPEMLKSEAFRTAASRIRVALFVVDEAHCISQWGPDFRPDYLDLGEARERLGMPVTLALTATATRTVRDDIREVLRMEGAAELVHSVDRKNIGLFVRNVEDDRHKRDEVLSFVERLKGPGIIYFTSKRKAEDVAHWLRDQGVKGVAHYHGGMDHEERILIQQQFLSDKLQIICATSAFGMGVNKENVRFVLHYHLPASIESYLQEIGRAGRDGRESVSLVLYAEQDASIPLQFMHSELPDDAQIEGAIRAVPAMEWSEIIAALQLSDVQYRFLEYYIQSYARYRSDRMIEEIKRIRDARLAYKRRNLDSIMGWLHTMACRRQVLLEHFGEELQDRPERCCDRCGSDLAEFHGEEAHSSPSNDHWADQLKKILLGSVV</sequence>
<dbReference type="SMART" id="SM00487">
    <property type="entry name" value="DEXDc"/>
    <property type="match status" value="1"/>
</dbReference>
<dbReference type="GO" id="GO:0043590">
    <property type="term" value="C:bacterial nucleoid"/>
    <property type="evidence" value="ECO:0007669"/>
    <property type="project" value="TreeGrafter"/>
</dbReference>
<dbReference type="NCBIfam" id="TIGR00614">
    <property type="entry name" value="recQ_fam"/>
    <property type="match status" value="1"/>
</dbReference>
<evidence type="ECO:0000256" key="1">
    <source>
        <dbReference type="ARBA" id="ARBA00022741"/>
    </source>
</evidence>